<keyword evidence="3" id="KW-1185">Reference proteome</keyword>
<reference evidence="2 3" key="1">
    <citation type="journal article" date="2019" name="Commun. Biol.">
        <title>The bagworm genome reveals a unique fibroin gene that provides high tensile strength.</title>
        <authorList>
            <person name="Kono N."/>
            <person name="Nakamura H."/>
            <person name="Ohtoshi R."/>
            <person name="Tomita M."/>
            <person name="Numata K."/>
            <person name="Arakawa K."/>
        </authorList>
    </citation>
    <scope>NUCLEOTIDE SEQUENCE [LARGE SCALE GENOMIC DNA]</scope>
</reference>
<dbReference type="Proteomes" id="UP000299102">
    <property type="component" value="Unassembled WGS sequence"/>
</dbReference>
<dbReference type="EMBL" id="BGZK01000685">
    <property type="protein sequence ID" value="GBP56121.1"/>
    <property type="molecule type" value="Genomic_DNA"/>
</dbReference>
<name>A0A4C1WXN6_EUMVA</name>
<protein>
    <submittedName>
        <fullName evidence="2">Uncharacterized protein</fullName>
    </submittedName>
</protein>
<comment type="caution">
    <text evidence="2">The sequence shown here is derived from an EMBL/GenBank/DDBJ whole genome shotgun (WGS) entry which is preliminary data.</text>
</comment>
<gene>
    <name evidence="2" type="ORF">EVAR_26092_1</name>
</gene>
<evidence type="ECO:0000256" key="1">
    <source>
        <dbReference type="SAM" id="MobiDB-lite"/>
    </source>
</evidence>
<dbReference type="AlphaFoldDB" id="A0A4C1WXN6"/>
<feature type="region of interest" description="Disordered" evidence="1">
    <location>
        <begin position="1"/>
        <end position="20"/>
    </location>
</feature>
<proteinExistence type="predicted"/>
<organism evidence="2 3">
    <name type="scientific">Eumeta variegata</name>
    <name type="common">Bagworm moth</name>
    <name type="synonym">Eumeta japonica</name>
    <dbReference type="NCBI Taxonomy" id="151549"/>
    <lineage>
        <taxon>Eukaryota</taxon>
        <taxon>Metazoa</taxon>
        <taxon>Ecdysozoa</taxon>
        <taxon>Arthropoda</taxon>
        <taxon>Hexapoda</taxon>
        <taxon>Insecta</taxon>
        <taxon>Pterygota</taxon>
        <taxon>Neoptera</taxon>
        <taxon>Endopterygota</taxon>
        <taxon>Lepidoptera</taxon>
        <taxon>Glossata</taxon>
        <taxon>Ditrysia</taxon>
        <taxon>Tineoidea</taxon>
        <taxon>Psychidae</taxon>
        <taxon>Oiketicinae</taxon>
        <taxon>Eumeta</taxon>
    </lineage>
</organism>
<feature type="compositionally biased region" description="Basic and acidic residues" evidence="1">
    <location>
        <begin position="1"/>
        <end position="19"/>
    </location>
</feature>
<sequence>MKHEQEFTERGEGASRTAERAPCGAVYAGTGSARPHVDRLRLLDELNCERLGLSVSDPNEGRRFFAYTLEFQCPFLPILPYARAWIPPAICSVTVNRAGRVCSLQNKYTSI</sequence>
<evidence type="ECO:0000313" key="2">
    <source>
        <dbReference type="EMBL" id="GBP56121.1"/>
    </source>
</evidence>
<accession>A0A4C1WXN6</accession>
<evidence type="ECO:0000313" key="3">
    <source>
        <dbReference type="Proteomes" id="UP000299102"/>
    </source>
</evidence>